<proteinExistence type="predicted"/>
<evidence type="ECO:0000313" key="2">
    <source>
        <dbReference type="EMBL" id="CAI9298485.1"/>
    </source>
</evidence>
<name>A0AA35ZTA5_LACSI</name>
<feature type="compositionally biased region" description="Basic and acidic residues" evidence="1">
    <location>
        <begin position="114"/>
        <end position="124"/>
    </location>
</feature>
<reference evidence="2" key="1">
    <citation type="submission" date="2023-04" db="EMBL/GenBank/DDBJ databases">
        <authorList>
            <person name="Vijverberg K."/>
            <person name="Xiong W."/>
            <person name="Schranz E."/>
        </authorList>
    </citation>
    <scope>NUCLEOTIDE SEQUENCE</scope>
</reference>
<feature type="region of interest" description="Disordered" evidence="1">
    <location>
        <begin position="8"/>
        <end position="160"/>
    </location>
</feature>
<gene>
    <name evidence="2" type="ORF">LSALG_LOCUS37245</name>
</gene>
<protein>
    <submittedName>
        <fullName evidence="2">Uncharacterized protein</fullName>
    </submittedName>
</protein>
<dbReference type="Proteomes" id="UP001177003">
    <property type="component" value="Chromosome 8"/>
</dbReference>
<feature type="region of interest" description="Disordered" evidence="1">
    <location>
        <begin position="272"/>
        <end position="311"/>
    </location>
</feature>
<accession>A0AA35ZTA5</accession>
<keyword evidence="3" id="KW-1185">Reference proteome</keyword>
<evidence type="ECO:0000256" key="1">
    <source>
        <dbReference type="SAM" id="MobiDB-lite"/>
    </source>
</evidence>
<evidence type="ECO:0000313" key="3">
    <source>
        <dbReference type="Proteomes" id="UP001177003"/>
    </source>
</evidence>
<dbReference type="AlphaFoldDB" id="A0AA35ZTA5"/>
<feature type="compositionally biased region" description="Low complexity" evidence="1">
    <location>
        <begin position="140"/>
        <end position="154"/>
    </location>
</feature>
<sequence length="366" mass="41048">MVACVSTTSTVLQQYRKLPSSGPRELTQSMVRSIEEADKPIKQGKSTETQKETKVTKPTKGQTPKKRKSDKAALSQPQPKKLKKPTRRLILQSSTDSESEYVPPKHKSVPPSESKSKSSDDEASSRGAHSKAPTPPVTTEPPLTTEPPVTTKPLSLTPSTDTIVLGIEDLEFDSTYFNPYRVQSDEDGDEPVTKRHLNAVNDKLDQLLSSSSSGIYSDAALKALWQLRKISQTVNASVDNLQRSLQAERSKLEYACQAIEAANATLHDKVNEASVSKRDKKKKKIGEDDTDNEEDVYEKNPENPFQKTKSSVKELEEKFKQYTDELLQKQKEKELLEKKMSIFPEWILDSLQMCAIDEPSILWLEL</sequence>
<organism evidence="2 3">
    <name type="scientific">Lactuca saligna</name>
    <name type="common">Willowleaf lettuce</name>
    <dbReference type="NCBI Taxonomy" id="75948"/>
    <lineage>
        <taxon>Eukaryota</taxon>
        <taxon>Viridiplantae</taxon>
        <taxon>Streptophyta</taxon>
        <taxon>Embryophyta</taxon>
        <taxon>Tracheophyta</taxon>
        <taxon>Spermatophyta</taxon>
        <taxon>Magnoliopsida</taxon>
        <taxon>eudicotyledons</taxon>
        <taxon>Gunneridae</taxon>
        <taxon>Pentapetalae</taxon>
        <taxon>asterids</taxon>
        <taxon>campanulids</taxon>
        <taxon>Asterales</taxon>
        <taxon>Asteraceae</taxon>
        <taxon>Cichorioideae</taxon>
        <taxon>Cichorieae</taxon>
        <taxon>Lactucinae</taxon>
        <taxon>Lactuca</taxon>
    </lineage>
</organism>
<dbReference type="EMBL" id="OX465084">
    <property type="protein sequence ID" value="CAI9298485.1"/>
    <property type="molecule type" value="Genomic_DNA"/>
</dbReference>